<dbReference type="PANTHER" id="PTHR47941">
    <property type="entry name" value="PENTATRICOPEPTIDE REPEAT-CONTAINING PROTEIN 3, MITOCHONDRIAL"/>
    <property type="match status" value="1"/>
</dbReference>
<comment type="caution">
    <text evidence="6">The sequence shown here is derived from an EMBL/GenBank/DDBJ whole genome shotgun (WGS) entry which is preliminary data.</text>
</comment>
<feature type="repeat" description="PPR" evidence="4">
    <location>
        <begin position="231"/>
        <end position="265"/>
    </location>
</feature>
<keyword evidence="2" id="KW-0677">Repeat</keyword>
<evidence type="ECO:0000256" key="1">
    <source>
        <dbReference type="ARBA" id="ARBA00007626"/>
    </source>
</evidence>
<dbReference type="Proteomes" id="UP000479710">
    <property type="component" value="Unassembled WGS sequence"/>
</dbReference>
<dbReference type="Gene3D" id="1.25.40.10">
    <property type="entry name" value="Tetratricopeptide repeat domain"/>
    <property type="match status" value="3"/>
</dbReference>
<organism evidence="6 7">
    <name type="scientific">Oryza meyeriana var. granulata</name>
    <dbReference type="NCBI Taxonomy" id="110450"/>
    <lineage>
        <taxon>Eukaryota</taxon>
        <taxon>Viridiplantae</taxon>
        <taxon>Streptophyta</taxon>
        <taxon>Embryophyta</taxon>
        <taxon>Tracheophyta</taxon>
        <taxon>Spermatophyta</taxon>
        <taxon>Magnoliopsida</taxon>
        <taxon>Liliopsida</taxon>
        <taxon>Poales</taxon>
        <taxon>Poaceae</taxon>
        <taxon>BOP clade</taxon>
        <taxon>Oryzoideae</taxon>
        <taxon>Oryzeae</taxon>
        <taxon>Oryzinae</taxon>
        <taxon>Oryza</taxon>
        <taxon>Oryza meyeriana</taxon>
    </lineage>
</organism>
<accession>A0A6G1CME3</accession>
<evidence type="ECO:0000256" key="3">
    <source>
        <dbReference type="ARBA" id="ARBA00022946"/>
    </source>
</evidence>
<evidence type="ECO:0008006" key="8">
    <source>
        <dbReference type="Google" id="ProtNLM"/>
    </source>
</evidence>
<evidence type="ECO:0000313" key="7">
    <source>
        <dbReference type="Proteomes" id="UP000479710"/>
    </source>
</evidence>
<evidence type="ECO:0000256" key="2">
    <source>
        <dbReference type="ARBA" id="ARBA00022737"/>
    </source>
</evidence>
<proteinExistence type="inferred from homology"/>
<dbReference type="Pfam" id="PF01535">
    <property type="entry name" value="PPR"/>
    <property type="match status" value="2"/>
</dbReference>
<dbReference type="InterPro" id="IPR002885">
    <property type="entry name" value="PPR_rpt"/>
</dbReference>
<feature type="repeat" description="PPR" evidence="4">
    <location>
        <begin position="122"/>
        <end position="157"/>
    </location>
</feature>
<keyword evidence="7" id="KW-1185">Reference proteome</keyword>
<comment type="similarity">
    <text evidence="1">Belongs to the PPR family. P subfamily.</text>
</comment>
<evidence type="ECO:0000313" key="6">
    <source>
        <dbReference type="EMBL" id="KAF0901237.1"/>
    </source>
</evidence>
<dbReference type="InterPro" id="IPR011990">
    <property type="entry name" value="TPR-like_helical_dom_sf"/>
</dbReference>
<evidence type="ECO:0000256" key="4">
    <source>
        <dbReference type="PROSITE-ProRule" id="PRU00708"/>
    </source>
</evidence>
<reference evidence="6 7" key="1">
    <citation type="submission" date="2019-11" db="EMBL/GenBank/DDBJ databases">
        <title>Whole genome sequence of Oryza granulata.</title>
        <authorList>
            <person name="Li W."/>
        </authorList>
    </citation>
    <scope>NUCLEOTIDE SEQUENCE [LARGE SCALE GENOMIC DNA]</scope>
    <source>
        <strain evidence="7">cv. Menghai</strain>
        <tissue evidence="6">Leaf</tissue>
    </source>
</reference>
<dbReference type="AlphaFoldDB" id="A0A6G1CME3"/>
<dbReference type="NCBIfam" id="TIGR00756">
    <property type="entry name" value="PPR"/>
    <property type="match status" value="4"/>
</dbReference>
<keyword evidence="3" id="KW-0809">Transit peptide</keyword>
<protein>
    <recommendedName>
        <fullName evidence="8">Pentacotripeptide-repeat region of PRORP domain-containing protein</fullName>
    </recommendedName>
</protein>
<dbReference type="Pfam" id="PF12854">
    <property type="entry name" value="PPR_1"/>
    <property type="match status" value="1"/>
</dbReference>
<feature type="region of interest" description="Disordered" evidence="5">
    <location>
        <begin position="391"/>
        <end position="413"/>
    </location>
</feature>
<dbReference type="EMBL" id="SPHZ02000009">
    <property type="protein sequence ID" value="KAF0901237.1"/>
    <property type="molecule type" value="Genomic_DNA"/>
</dbReference>
<dbReference type="PROSITE" id="PS51375">
    <property type="entry name" value="PPR"/>
    <property type="match status" value="4"/>
</dbReference>
<feature type="repeat" description="PPR" evidence="4">
    <location>
        <begin position="282"/>
        <end position="316"/>
    </location>
</feature>
<dbReference type="OrthoDB" id="680059at2759"/>
<gene>
    <name evidence="6" type="ORF">E2562_038802</name>
</gene>
<name>A0A6G1CME3_9ORYZ</name>
<dbReference type="Pfam" id="PF13041">
    <property type="entry name" value="PPR_2"/>
    <property type="match status" value="2"/>
</dbReference>
<evidence type="ECO:0000256" key="5">
    <source>
        <dbReference type="SAM" id="MobiDB-lite"/>
    </source>
</evidence>
<feature type="region of interest" description="Disordered" evidence="5">
    <location>
        <begin position="1"/>
        <end position="36"/>
    </location>
</feature>
<sequence>MSSSRARVRVRALGPDGGASRLNRTTQGRQRAAKSSEDAHHAFDELLHRGSRSIYDLNRALSDVARGSPAAAVSLFNRMARDKVAPDLCTYGIVIACCSRVGQLDLAFATVGRVIRTGWRVNPIVFSPLLKGLFVHDRTSEAMDIALRRMPDLGCMPNVFSYSILLKGLCDSNRNQQALDLLHIMADDSRGGCPPDVVSYNTVINGLLREGQVDKAYCLFDEMLDQGISPNIVTYSSIIATLSKSQAMDKATEVLTRMVKNGKPKEAIAILKKMRRDGVEPNVVTYNTLMDYLCKSGRSMEAREVFDSMVKRGHKPTIATYSTLLHGYAAEGSLVEMHHLLDVMESDCFQFLAMVSNEAMKLLEVWERDHPPLLPPARRACPSVQAGLLPPGPRLNNVEDRHPADPSLRSGQGESGLNLAMVRHVTAAQPELGIHPFSPKSFLLRFQNSAPGFKLSFRLWTRLSQASVGQLRFRVRIHLYGRNETLPAYLYWL</sequence>
<feature type="compositionally biased region" description="Basic residues" evidence="5">
    <location>
        <begin position="1"/>
        <end position="10"/>
    </location>
</feature>
<feature type="repeat" description="PPR" evidence="4">
    <location>
        <begin position="196"/>
        <end position="230"/>
    </location>
</feature>